<protein>
    <submittedName>
        <fullName evidence="1">Uncharacterized protein</fullName>
    </submittedName>
</protein>
<gene>
    <name evidence="1" type="ORF">pdam_00015049</name>
</gene>
<organism evidence="1 2">
    <name type="scientific">Pocillopora damicornis</name>
    <name type="common">Cauliflower coral</name>
    <name type="synonym">Millepora damicornis</name>
    <dbReference type="NCBI Taxonomy" id="46731"/>
    <lineage>
        <taxon>Eukaryota</taxon>
        <taxon>Metazoa</taxon>
        <taxon>Cnidaria</taxon>
        <taxon>Anthozoa</taxon>
        <taxon>Hexacorallia</taxon>
        <taxon>Scleractinia</taxon>
        <taxon>Astrocoeniina</taxon>
        <taxon>Pocilloporidae</taxon>
        <taxon>Pocillopora</taxon>
    </lineage>
</organism>
<keyword evidence="2" id="KW-1185">Reference proteome</keyword>
<dbReference type="AlphaFoldDB" id="A0A3M6TWX7"/>
<reference evidence="1 2" key="1">
    <citation type="journal article" date="2018" name="Sci. Rep.">
        <title>Comparative analysis of the Pocillopora damicornis genome highlights role of immune system in coral evolution.</title>
        <authorList>
            <person name="Cunning R."/>
            <person name="Bay R.A."/>
            <person name="Gillette P."/>
            <person name="Baker A.C."/>
            <person name="Traylor-Knowles N."/>
        </authorList>
    </citation>
    <scope>NUCLEOTIDE SEQUENCE [LARGE SCALE GENOMIC DNA]</scope>
    <source>
        <strain evidence="1">RSMAS</strain>
        <tissue evidence="1">Whole animal</tissue>
    </source>
</reference>
<comment type="caution">
    <text evidence="1">The sequence shown here is derived from an EMBL/GenBank/DDBJ whole genome shotgun (WGS) entry which is preliminary data.</text>
</comment>
<sequence>MPLFDDDSDFSTLNSKAVASLVSFYSSLPAKTYQKTATSSKEPTEFQRPILSTLCQSHKENLSLVLSSPMVPSRPPPQPFDQNFSLIVSGSHSPTNQQRTKVTAIVAKGTEMFTAALASVDVLFTHDEMARCNTSGTKDFQLLDTGKSGFLVSVL</sequence>
<evidence type="ECO:0000313" key="2">
    <source>
        <dbReference type="Proteomes" id="UP000275408"/>
    </source>
</evidence>
<proteinExistence type="predicted"/>
<dbReference type="EMBL" id="RCHS01002752">
    <property type="protein sequence ID" value="RMX45880.1"/>
    <property type="molecule type" value="Genomic_DNA"/>
</dbReference>
<name>A0A3M6TWX7_POCDA</name>
<dbReference type="Proteomes" id="UP000275408">
    <property type="component" value="Unassembled WGS sequence"/>
</dbReference>
<evidence type="ECO:0000313" key="1">
    <source>
        <dbReference type="EMBL" id="RMX45880.1"/>
    </source>
</evidence>
<accession>A0A3M6TWX7</accession>